<keyword evidence="1" id="KW-1133">Transmembrane helix</keyword>
<dbReference type="EMBL" id="WKZA01000019">
    <property type="protein sequence ID" value="MSA94620.1"/>
    <property type="molecule type" value="Genomic_DNA"/>
</dbReference>
<name>A0A423ULJ0_9ACTN</name>
<organism evidence="3 4">
    <name type="scientific">Gordonibacter urolithinfaciens</name>
    <dbReference type="NCBI Taxonomy" id="1335613"/>
    <lineage>
        <taxon>Bacteria</taxon>
        <taxon>Bacillati</taxon>
        <taxon>Actinomycetota</taxon>
        <taxon>Coriobacteriia</taxon>
        <taxon>Eggerthellales</taxon>
        <taxon>Eggerthellaceae</taxon>
        <taxon>Gordonibacter</taxon>
    </lineage>
</organism>
<accession>A0A423ULJ0</accession>
<dbReference type="EMBL" id="QIBW01000005">
    <property type="protein sequence ID" value="ROT90580.1"/>
    <property type="molecule type" value="Genomic_DNA"/>
</dbReference>
<dbReference type="InterPro" id="IPR037185">
    <property type="entry name" value="EmrE-like"/>
</dbReference>
<reference evidence="4" key="1">
    <citation type="submission" date="2018-05" db="EMBL/GenBank/DDBJ databases">
        <title>Genome Sequencing of selected type strains of the family Eggerthellaceae.</title>
        <authorList>
            <person name="Danylec N."/>
            <person name="Stoll D.A."/>
            <person name="Doetsch A."/>
            <person name="Huch M."/>
        </authorList>
    </citation>
    <scope>NUCLEOTIDE SEQUENCE [LARGE SCALE GENOMIC DNA]</scope>
    <source>
        <strain evidence="4">DSM 27213</strain>
    </source>
</reference>
<gene>
    <name evidence="3" type="ORF">DMP12_06130</name>
    <name evidence="2" type="ORF">GKG38_06020</name>
</gene>
<keyword evidence="1" id="KW-0472">Membrane</keyword>
<proteinExistence type="predicted"/>
<evidence type="ECO:0000313" key="4">
    <source>
        <dbReference type="Proteomes" id="UP000285258"/>
    </source>
</evidence>
<evidence type="ECO:0000313" key="5">
    <source>
        <dbReference type="Proteomes" id="UP000462865"/>
    </source>
</evidence>
<feature type="transmembrane region" description="Helical" evidence="1">
    <location>
        <begin position="12"/>
        <end position="31"/>
    </location>
</feature>
<dbReference type="AlphaFoldDB" id="A0A423ULJ0"/>
<evidence type="ECO:0000313" key="3">
    <source>
        <dbReference type="EMBL" id="ROT90580.1"/>
    </source>
</evidence>
<feature type="transmembrane region" description="Helical" evidence="1">
    <location>
        <begin position="37"/>
        <end position="59"/>
    </location>
</feature>
<evidence type="ECO:0000256" key="1">
    <source>
        <dbReference type="SAM" id="Phobius"/>
    </source>
</evidence>
<protein>
    <submittedName>
        <fullName evidence="2 3">Transporter</fullName>
    </submittedName>
</protein>
<feature type="transmembrane region" description="Helical" evidence="1">
    <location>
        <begin position="71"/>
        <end position="90"/>
    </location>
</feature>
<keyword evidence="1" id="KW-0812">Transmembrane</keyword>
<reference evidence="3" key="2">
    <citation type="journal article" date="2019" name="Int. J. Syst. Evol. Microbiol.">
        <title>Gordonibacter faecihominis is a later heterotypic synonym of Gordonibacter urolithinfaciens.</title>
        <authorList>
            <person name="Danylec N."/>
            <person name="Stoll D.A."/>
            <person name="Huch M."/>
        </authorList>
    </citation>
    <scope>NUCLEOTIDE SEQUENCE</scope>
    <source>
        <strain evidence="3">DSM 27213</strain>
    </source>
</reference>
<dbReference type="Gene3D" id="1.10.3730.20">
    <property type="match status" value="1"/>
</dbReference>
<dbReference type="SUPFAM" id="SSF103481">
    <property type="entry name" value="Multidrug resistance efflux transporter EmrE"/>
    <property type="match status" value="1"/>
</dbReference>
<sequence>MLVKHSKLKTLLVLHVLLMVYSVSGIFSKLASQQNVFSWQFVACYAAILGLLGLYAIGWQQIIKRLPLTTAFANRAVAVVWGIIWGVVFFGETVTVSKIAGAALVICGVALFAKADGEDAGGKGELVDG</sequence>
<evidence type="ECO:0000313" key="2">
    <source>
        <dbReference type="EMBL" id="MSA94620.1"/>
    </source>
</evidence>
<reference evidence="2 5" key="4">
    <citation type="journal article" date="2019" name="Nat. Med.">
        <title>A library of human gut bacterial isolates paired with longitudinal multiomics data enables mechanistic microbiome research.</title>
        <authorList>
            <person name="Poyet M."/>
            <person name="Groussin M."/>
            <person name="Gibbons S.M."/>
            <person name="Avila-Pacheco J."/>
            <person name="Jiang X."/>
            <person name="Kearney S.M."/>
            <person name="Perrotta A.R."/>
            <person name="Berdy B."/>
            <person name="Zhao S."/>
            <person name="Lieberman T.D."/>
            <person name="Swanson P.K."/>
            <person name="Smith M."/>
            <person name="Roesemann S."/>
            <person name="Alexander J.E."/>
            <person name="Rich S.A."/>
            <person name="Livny J."/>
            <person name="Vlamakis H."/>
            <person name="Clish C."/>
            <person name="Bullock K."/>
            <person name="Deik A."/>
            <person name="Scott J."/>
            <person name="Pierce K.A."/>
            <person name="Xavier R.J."/>
            <person name="Alm E.J."/>
        </authorList>
    </citation>
    <scope>NUCLEOTIDE SEQUENCE [LARGE SCALE GENOMIC DNA]</scope>
    <source>
        <strain evidence="2 5">BIOML-A1</strain>
    </source>
</reference>
<dbReference type="Proteomes" id="UP000462865">
    <property type="component" value="Unassembled WGS sequence"/>
</dbReference>
<dbReference type="Proteomes" id="UP000285258">
    <property type="component" value="Unassembled WGS sequence"/>
</dbReference>
<comment type="caution">
    <text evidence="3">The sequence shown here is derived from an EMBL/GenBank/DDBJ whole genome shotgun (WGS) entry which is preliminary data.</text>
</comment>
<feature type="transmembrane region" description="Helical" evidence="1">
    <location>
        <begin position="96"/>
        <end position="113"/>
    </location>
</feature>
<reference evidence="3" key="3">
    <citation type="journal article" date="2019" name="Microbiol. Resour. Announc.">
        <title>Draft Genome Sequences of Type Strains of Gordonibacter faecihominis, Paraeggerthella hongkongensis, Parvibacter caecicola,Slackia equolifaciens, Slackia faecicanis, and Slackia isoflavoniconvertens.</title>
        <authorList>
            <person name="Danylec N."/>
            <person name="Stoll D.A."/>
            <person name="Dotsch A."/>
            <person name="Huch M."/>
        </authorList>
    </citation>
    <scope>NUCLEOTIDE SEQUENCE</scope>
    <source>
        <strain evidence="3">DSM 27213</strain>
    </source>
</reference>